<proteinExistence type="predicted"/>
<dbReference type="CDD" id="cd04301">
    <property type="entry name" value="NAT_SF"/>
    <property type="match status" value="1"/>
</dbReference>
<sequence>MADCPEATLDDVPEVARVCTEAFAIQQTGSSAERPAVFSALEASLNAYLEGAVRKQLLQALTAKQQASSEAREWRLRQQAGRLRAELSQLRGQRALFPALPTPLEWREVERWRGRRRVAYFVAVDARGALAGCAFLSFTKPEAMLPPPFPSSSPVRCYVANMAVAPGFRRRGAATALLRSCARLATLWGQDSLWLHVDADNAAALRLYDAAGFSLHLEDGGWRVDAPALAPQMTRGLTAILDVSVPWDDQHLRALADVLAQCPLPQKSSTLVADAQAAMAGRWLGCLGPGHRLLPAHPEGPRTCFV</sequence>
<dbReference type="SUPFAM" id="SSF55729">
    <property type="entry name" value="Acyl-CoA N-acyltransferases (Nat)"/>
    <property type="match status" value="1"/>
</dbReference>
<name>A0AAW1RNA0_9CHLO</name>
<gene>
    <name evidence="2" type="ORF">WJX81_000957</name>
</gene>
<dbReference type="PANTHER" id="PTHR42919">
    <property type="entry name" value="N-ALPHA-ACETYLTRANSFERASE"/>
    <property type="match status" value="1"/>
</dbReference>
<dbReference type="PANTHER" id="PTHR42919:SF20">
    <property type="entry name" value="GCN5-RELATED N-ACETYLTRANSFERASE 10, CHLOROPLASTIC"/>
    <property type="match status" value="1"/>
</dbReference>
<evidence type="ECO:0000313" key="2">
    <source>
        <dbReference type="EMBL" id="KAK9835312.1"/>
    </source>
</evidence>
<organism evidence="2 3">
    <name type="scientific">Elliptochloris bilobata</name>
    <dbReference type="NCBI Taxonomy" id="381761"/>
    <lineage>
        <taxon>Eukaryota</taxon>
        <taxon>Viridiplantae</taxon>
        <taxon>Chlorophyta</taxon>
        <taxon>core chlorophytes</taxon>
        <taxon>Trebouxiophyceae</taxon>
        <taxon>Trebouxiophyceae incertae sedis</taxon>
        <taxon>Elliptochloris clade</taxon>
        <taxon>Elliptochloris</taxon>
    </lineage>
</organism>
<reference evidence="2 3" key="1">
    <citation type="journal article" date="2024" name="Nat. Commun.">
        <title>Phylogenomics reveals the evolutionary origins of lichenization in chlorophyte algae.</title>
        <authorList>
            <person name="Puginier C."/>
            <person name="Libourel C."/>
            <person name="Otte J."/>
            <person name="Skaloud P."/>
            <person name="Haon M."/>
            <person name="Grisel S."/>
            <person name="Petersen M."/>
            <person name="Berrin J.G."/>
            <person name="Delaux P.M."/>
            <person name="Dal Grande F."/>
            <person name="Keller J."/>
        </authorList>
    </citation>
    <scope>NUCLEOTIDE SEQUENCE [LARGE SCALE GENOMIC DNA]</scope>
    <source>
        <strain evidence="2 3">SAG 245.80</strain>
    </source>
</reference>
<dbReference type="GO" id="GO:0007064">
    <property type="term" value="P:mitotic sister chromatid cohesion"/>
    <property type="evidence" value="ECO:0007669"/>
    <property type="project" value="TreeGrafter"/>
</dbReference>
<protein>
    <recommendedName>
        <fullName evidence="1">N-acetyltransferase domain-containing protein</fullName>
    </recommendedName>
</protein>
<dbReference type="InterPro" id="IPR051556">
    <property type="entry name" value="N-term/lysine_N-AcTrnsfr"/>
</dbReference>
<dbReference type="GO" id="GO:0031415">
    <property type="term" value="C:NatA complex"/>
    <property type="evidence" value="ECO:0007669"/>
    <property type="project" value="TreeGrafter"/>
</dbReference>
<dbReference type="PROSITE" id="PS51186">
    <property type="entry name" value="GNAT"/>
    <property type="match status" value="1"/>
</dbReference>
<keyword evidence="3" id="KW-1185">Reference proteome</keyword>
<dbReference type="Gene3D" id="3.40.630.30">
    <property type="match status" value="1"/>
</dbReference>
<dbReference type="GO" id="GO:0008080">
    <property type="term" value="F:N-acetyltransferase activity"/>
    <property type="evidence" value="ECO:0007669"/>
    <property type="project" value="TreeGrafter"/>
</dbReference>
<dbReference type="EMBL" id="JALJOU010000028">
    <property type="protein sequence ID" value="KAK9835312.1"/>
    <property type="molecule type" value="Genomic_DNA"/>
</dbReference>
<evidence type="ECO:0000259" key="1">
    <source>
        <dbReference type="PROSITE" id="PS51186"/>
    </source>
</evidence>
<feature type="domain" description="N-acetyltransferase" evidence="1">
    <location>
        <begin position="74"/>
        <end position="236"/>
    </location>
</feature>
<dbReference type="InterPro" id="IPR000182">
    <property type="entry name" value="GNAT_dom"/>
</dbReference>
<comment type="caution">
    <text evidence="2">The sequence shown here is derived from an EMBL/GenBank/DDBJ whole genome shotgun (WGS) entry which is preliminary data.</text>
</comment>
<dbReference type="Pfam" id="PF00583">
    <property type="entry name" value="Acetyltransf_1"/>
    <property type="match status" value="1"/>
</dbReference>
<evidence type="ECO:0000313" key="3">
    <source>
        <dbReference type="Proteomes" id="UP001445335"/>
    </source>
</evidence>
<dbReference type="InterPro" id="IPR016181">
    <property type="entry name" value="Acyl_CoA_acyltransferase"/>
</dbReference>
<accession>A0AAW1RNA0</accession>
<dbReference type="AlphaFoldDB" id="A0AAW1RNA0"/>
<dbReference type="Proteomes" id="UP001445335">
    <property type="component" value="Unassembled WGS sequence"/>
</dbReference>